<evidence type="ECO:0000256" key="1">
    <source>
        <dbReference type="SAM" id="MobiDB-lite"/>
    </source>
</evidence>
<comment type="caution">
    <text evidence="3">The sequence shown here is derived from an EMBL/GenBank/DDBJ whole genome shotgun (WGS) entry which is preliminary data.</text>
</comment>
<dbReference type="Pfam" id="PF13360">
    <property type="entry name" value="PQQ_2"/>
    <property type="match status" value="1"/>
</dbReference>
<gene>
    <name evidence="3" type="ORF">DS079_03710</name>
</gene>
<dbReference type="PROSITE" id="PS51257">
    <property type="entry name" value="PROKAR_LIPOPROTEIN"/>
    <property type="match status" value="1"/>
</dbReference>
<feature type="domain" description="Pyrrolo-quinoline quinone repeat" evidence="2">
    <location>
        <begin position="228"/>
        <end position="371"/>
    </location>
</feature>
<keyword evidence="4" id="KW-1185">Reference proteome</keyword>
<sequence length="404" mass="42852">MRRRDVLAALPLGLLGLAACGPEESGPETPTAPPPVEHTEPVQVGERADVVEHTELRLPLEMTPMIVVDPGWTAVPLQLDGIFLGYREEEAHLRFLAVDQDGTVLWRADRPLSCTGFVLTRGPQGAPVAVLADLAEATGDELPATTLTGYDLRTAEPLWGPVGALGPQAAPGLVHAAPTDQPMGEGGPRTALSGATGEPLLREEDLAGGRILGEHLGTVVHLAGSELRASGADGEELWSIPLPAGIEPSRARLLGDIDPTTSFAVVTDQDSHGAVVDLADGRVIARDANVVARDHVLETTVVVSGTTVRGLEDDGTEKWTHEDSEPLQLLSAGERLAYAVRPEEGTLVVLDTNRGVMVQPYDVDQEGPLAVPQRFSADSAAAVRVQERHFLVTTEFDEEYGLRG</sequence>
<accession>A0A3R8QWQ9</accession>
<dbReference type="GeneID" id="78120136"/>
<dbReference type="RefSeq" id="WP_126984911.1">
    <property type="nucleotide sequence ID" value="NZ_ML133851.1"/>
</dbReference>
<dbReference type="InterPro" id="IPR011047">
    <property type="entry name" value="Quinoprotein_ADH-like_sf"/>
</dbReference>
<protein>
    <recommendedName>
        <fullName evidence="2">Pyrrolo-quinoline quinone repeat domain-containing protein</fullName>
    </recommendedName>
</protein>
<dbReference type="Proteomes" id="UP000274327">
    <property type="component" value="Unassembled WGS sequence"/>
</dbReference>
<evidence type="ECO:0000259" key="2">
    <source>
        <dbReference type="Pfam" id="PF13360"/>
    </source>
</evidence>
<dbReference type="InterPro" id="IPR002372">
    <property type="entry name" value="PQQ_rpt_dom"/>
</dbReference>
<feature type="region of interest" description="Disordered" evidence="1">
    <location>
        <begin position="20"/>
        <end position="40"/>
    </location>
</feature>
<dbReference type="SUPFAM" id="SSF50998">
    <property type="entry name" value="Quinoprotein alcohol dehydrogenase-like"/>
    <property type="match status" value="1"/>
</dbReference>
<dbReference type="AlphaFoldDB" id="A0A3R8QWQ9"/>
<organism evidence="3 4">
    <name type="scientific">Brachybacterium paraconglomeratum</name>
    <dbReference type="NCBI Taxonomy" id="173362"/>
    <lineage>
        <taxon>Bacteria</taxon>
        <taxon>Bacillati</taxon>
        <taxon>Actinomycetota</taxon>
        <taxon>Actinomycetes</taxon>
        <taxon>Micrococcales</taxon>
        <taxon>Dermabacteraceae</taxon>
        <taxon>Brachybacterium</taxon>
    </lineage>
</organism>
<proteinExistence type="predicted"/>
<reference evidence="3 4" key="1">
    <citation type="submission" date="2018-07" db="EMBL/GenBank/DDBJ databases">
        <title>Brachybacteriurn paraconglorneratum KCTC 9916.</title>
        <authorList>
            <person name="Li Y."/>
        </authorList>
    </citation>
    <scope>NUCLEOTIDE SEQUENCE [LARGE SCALE GENOMIC DNA]</scope>
    <source>
        <strain evidence="3 4">KCTC 9916</strain>
    </source>
</reference>
<evidence type="ECO:0000313" key="4">
    <source>
        <dbReference type="Proteomes" id="UP000274327"/>
    </source>
</evidence>
<name>A0A3R8QWQ9_9MICO</name>
<dbReference type="EMBL" id="QOCI01000001">
    <property type="protein sequence ID" value="RRR20503.1"/>
    <property type="molecule type" value="Genomic_DNA"/>
</dbReference>
<evidence type="ECO:0000313" key="3">
    <source>
        <dbReference type="EMBL" id="RRR20503.1"/>
    </source>
</evidence>